<proteinExistence type="predicted"/>
<keyword evidence="3" id="KW-1185">Reference proteome</keyword>
<feature type="compositionally biased region" description="Low complexity" evidence="1">
    <location>
        <begin position="157"/>
        <end position="175"/>
    </location>
</feature>
<evidence type="ECO:0000313" key="3">
    <source>
        <dbReference type="Proteomes" id="UP001448207"/>
    </source>
</evidence>
<reference evidence="2 3" key="1">
    <citation type="submission" date="2024-04" db="EMBL/GenBank/DDBJ databases">
        <title>Symmetric and asymmetric DNA N6-adenine methylation regulates different biological responses in Mucorales.</title>
        <authorList>
            <consortium name="Lawrence Berkeley National Laboratory"/>
            <person name="Lax C."/>
            <person name="Mondo S.J."/>
            <person name="Osorio-Concepcion M."/>
            <person name="Muszewska A."/>
            <person name="Corrochano-Luque M."/>
            <person name="Gutierrez G."/>
            <person name="Riley R."/>
            <person name="Lipzen A."/>
            <person name="Guo J."/>
            <person name="Hundley H."/>
            <person name="Amirebrahimi M."/>
            <person name="Ng V."/>
            <person name="Lorenzo-Gutierrez D."/>
            <person name="Binder U."/>
            <person name="Yang J."/>
            <person name="Song Y."/>
            <person name="Canovas D."/>
            <person name="Navarro E."/>
            <person name="Freitag M."/>
            <person name="Gabaldon T."/>
            <person name="Grigoriev I.V."/>
            <person name="Corrochano L.M."/>
            <person name="Nicolas F.E."/>
            <person name="Garre V."/>
        </authorList>
    </citation>
    <scope>NUCLEOTIDE SEQUENCE [LARGE SCALE GENOMIC DNA]</scope>
    <source>
        <strain evidence="2 3">L51</strain>
    </source>
</reference>
<dbReference type="Proteomes" id="UP001448207">
    <property type="component" value="Unassembled WGS sequence"/>
</dbReference>
<sequence>MAATSPANGPSVAIKNESSFCLFLPPRPGLEIAPYEDNALPFCTAPNLVPHSKPIPQGFITTAHYLKTSKYEQVTGYLNISKYSLKSSDGGGQYDSHAGRKPIGAFCRGYDFFVSMIEPDLGRFCIRCCQDTLDCPTGRSEYGCLRIISGDYSKLGSNSTRSSRNTTMSSSSSFSYKDDSK</sequence>
<accession>A0ABR3AVS8</accession>
<comment type="caution">
    <text evidence="2">The sequence shown here is derived from an EMBL/GenBank/DDBJ whole genome shotgun (WGS) entry which is preliminary data.</text>
</comment>
<organism evidence="2 3">
    <name type="scientific">Phycomyces blakesleeanus</name>
    <dbReference type="NCBI Taxonomy" id="4837"/>
    <lineage>
        <taxon>Eukaryota</taxon>
        <taxon>Fungi</taxon>
        <taxon>Fungi incertae sedis</taxon>
        <taxon>Mucoromycota</taxon>
        <taxon>Mucoromycotina</taxon>
        <taxon>Mucoromycetes</taxon>
        <taxon>Mucorales</taxon>
        <taxon>Phycomycetaceae</taxon>
        <taxon>Phycomyces</taxon>
    </lineage>
</organism>
<evidence type="ECO:0000256" key="1">
    <source>
        <dbReference type="SAM" id="MobiDB-lite"/>
    </source>
</evidence>
<gene>
    <name evidence="2" type="ORF">J3Q64DRAFT_1643072</name>
</gene>
<dbReference type="EMBL" id="JBCLYO010000016">
    <property type="protein sequence ID" value="KAL0081876.1"/>
    <property type="molecule type" value="Genomic_DNA"/>
</dbReference>
<evidence type="ECO:0000313" key="2">
    <source>
        <dbReference type="EMBL" id="KAL0081876.1"/>
    </source>
</evidence>
<name>A0ABR3AVS8_PHYBL</name>
<feature type="region of interest" description="Disordered" evidence="1">
    <location>
        <begin position="156"/>
        <end position="181"/>
    </location>
</feature>
<protein>
    <submittedName>
        <fullName evidence="2">Uncharacterized protein</fullName>
    </submittedName>
</protein>